<evidence type="ECO:0000313" key="3">
    <source>
        <dbReference type="Proteomes" id="UP000238322"/>
    </source>
</evidence>
<dbReference type="InterPro" id="IPR004274">
    <property type="entry name" value="FCP1_dom"/>
</dbReference>
<name>A0A2S8G885_9BACT</name>
<evidence type="ECO:0000259" key="1">
    <source>
        <dbReference type="PROSITE" id="PS50969"/>
    </source>
</evidence>
<dbReference type="Proteomes" id="UP000238322">
    <property type="component" value="Unassembled WGS sequence"/>
</dbReference>
<dbReference type="AlphaFoldDB" id="A0A2S8G885"/>
<dbReference type="PROSITE" id="PS50969">
    <property type="entry name" value="FCP1"/>
    <property type="match status" value="1"/>
</dbReference>
<organism evidence="2 3">
    <name type="scientific">Blastopirellula marina</name>
    <dbReference type="NCBI Taxonomy" id="124"/>
    <lineage>
        <taxon>Bacteria</taxon>
        <taxon>Pseudomonadati</taxon>
        <taxon>Planctomycetota</taxon>
        <taxon>Planctomycetia</taxon>
        <taxon>Pirellulales</taxon>
        <taxon>Pirellulaceae</taxon>
        <taxon>Blastopirellula</taxon>
    </lineage>
</organism>
<gene>
    <name evidence="2" type="ORF">C5Y83_00730</name>
</gene>
<dbReference type="SUPFAM" id="SSF56784">
    <property type="entry name" value="HAD-like"/>
    <property type="match status" value="1"/>
</dbReference>
<sequence>MVNLTKPLLILDVDETLLFATKIPLEHTSDFQVGPYHVYVRPFLDELLQRSAELFDLAVWSSSGEDYLNGVLKHAIPAELSLKFVWSRERCVRRYDPEKQQFYFVKDLKKVKRLGYDLERVLIADDTPQKLERNYGNAVYVKPFFGEPNDDELIHLTRYLSSLLGNESYRGIEKRGWRRKLDNMI</sequence>
<dbReference type="InterPro" id="IPR023214">
    <property type="entry name" value="HAD_sf"/>
</dbReference>
<evidence type="ECO:0000313" key="2">
    <source>
        <dbReference type="EMBL" id="PQO40491.1"/>
    </source>
</evidence>
<feature type="domain" description="FCP1 homology" evidence="1">
    <location>
        <begin position="2"/>
        <end position="163"/>
    </location>
</feature>
<dbReference type="EMBL" id="PUHY01000001">
    <property type="protein sequence ID" value="PQO40491.1"/>
    <property type="molecule type" value="Genomic_DNA"/>
</dbReference>
<dbReference type="InterPro" id="IPR050365">
    <property type="entry name" value="TIM50"/>
</dbReference>
<dbReference type="SMART" id="SM00577">
    <property type="entry name" value="CPDc"/>
    <property type="match status" value="1"/>
</dbReference>
<dbReference type="PANTHER" id="PTHR12210">
    <property type="entry name" value="DULLARD PROTEIN PHOSPHATASE"/>
    <property type="match status" value="1"/>
</dbReference>
<dbReference type="Gene3D" id="3.40.50.1000">
    <property type="entry name" value="HAD superfamily/HAD-like"/>
    <property type="match status" value="1"/>
</dbReference>
<protein>
    <submittedName>
        <fullName evidence="2">Phosphoprotein phosphatase</fullName>
    </submittedName>
</protein>
<proteinExistence type="predicted"/>
<comment type="caution">
    <text evidence="2">The sequence shown here is derived from an EMBL/GenBank/DDBJ whole genome shotgun (WGS) entry which is preliminary data.</text>
</comment>
<dbReference type="Pfam" id="PF03031">
    <property type="entry name" value="NIF"/>
    <property type="match status" value="1"/>
</dbReference>
<dbReference type="OrthoDB" id="65801at2"/>
<dbReference type="InterPro" id="IPR036412">
    <property type="entry name" value="HAD-like_sf"/>
</dbReference>
<reference evidence="2 3" key="1">
    <citation type="submission" date="2018-02" db="EMBL/GenBank/DDBJ databases">
        <title>Comparative genomes isolates from brazilian mangrove.</title>
        <authorList>
            <person name="Araujo J.E."/>
            <person name="Taketani R.G."/>
            <person name="Silva M.C.P."/>
            <person name="Loureco M.V."/>
            <person name="Andreote F.D."/>
        </authorList>
    </citation>
    <scope>NUCLEOTIDE SEQUENCE [LARGE SCALE GENOMIC DNA]</scope>
    <source>
        <strain evidence="2 3">Hex-1 MGV</strain>
    </source>
</reference>
<accession>A0A2S8G885</accession>